<dbReference type="HOGENOM" id="CLU_1361321_0_0_1"/>
<gene>
    <name evidence="2" type="ORF">sr13897</name>
</gene>
<dbReference type="AlphaFoldDB" id="E7A180"/>
<sequence length="200" mass="23305">MTGQLIFFALMLVSAVLVRAPPPTEIWHQMQIFQTYARDVFPESQTKQADAVMTLRYLFRDEEWSSRDRFRPTDDFLRTGGLERLSLPKNNRYAPDAFILKDAEDHLQGGSVYQDESRSRRVLNEVMKKHLASARTYNKLSRERLLLPPTYQHYLPVYKDFLEMDGLDVAARPLTREHAKLLVANWHRLPELQKAIADSA</sequence>
<evidence type="ECO:0000313" key="2">
    <source>
        <dbReference type="EMBL" id="CBQ73237.1"/>
    </source>
</evidence>
<name>E7A180_SPORE</name>
<keyword evidence="1" id="KW-0732">Signal</keyword>
<dbReference type="Proteomes" id="UP000008867">
    <property type="component" value="Chromosome 7"/>
</dbReference>
<dbReference type="OrthoDB" id="2556237at2759"/>
<dbReference type="EMBL" id="FQ311472">
    <property type="protein sequence ID" value="CBQ73237.1"/>
    <property type="molecule type" value="Genomic_DNA"/>
</dbReference>
<keyword evidence="3" id="KW-1185">Reference proteome</keyword>
<evidence type="ECO:0000313" key="3">
    <source>
        <dbReference type="Proteomes" id="UP000008867"/>
    </source>
</evidence>
<protein>
    <submittedName>
        <fullName evidence="2">Conserved hypothetical Ustilaginaceae_specific protein</fullName>
    </submittedName>
</protein>
<feature type="signal peptide" evidence="1">
    <location>
        <begin position="1"/>
        <end position="20"/>
    </location>
</feature>
<dbReference type="VEuPathDB" id="FungiDB:sr13897"/>
<organism evidence="2 3">
    <name type="scientific">Sporisorium reilianum (strain SRZ2)</name>
    <name type="common">Maize head smut fungus</name>
    <dbReference type="NCBI Taxonomy" id="999809"/>
    <lineage>
        <taxon>Eukaryota</taxon>
        <taxon>Fungi</taxon>
        <taxon>Dikarya</taxon>
        <taxon>Basidiomycota</taxon>
        <taxon>Ustilaginomycotina</taxon>
        <taxon>Ustilaginomycetes</taxon>
        <taxon>Ustilaginales</taxon>
        <taxon>Ustilaginaceae</taxon>
        <taxon>Sporisorium</taxon>
    </lineage>
</organism>
<proteinExistence type="predicted"/>
<evidence type="ECO:0000256" key="1">
    <source>
        <dbReference type="SAM" id="SignalP"/>
    </source>
</evidence>
<feature type="chain" id="PRO_5003217082" evidence="1">
    <location>
        <begin position="21"/>
        <end position="200"/>
    </location>
</feature>
<accession>E7A180</accession>
<reference evidence="2 3" key="1">
    <citation type="journal article" date="2010" name="Science">
        <title>Pathogenicity determinants in smut fungi revealed by genome comparison.</title>
        <authorList>
            <person name="Schirawski J."/>
            <person name="Mannhaupt G."/>
            <person name="Muench K."/>
            <person name="Brefort T."/>
            <person name="Schipper K."/>
            <person name="Doehlemann G."/>
            <person name="Di Stasio M."/>
            <person name="Roessel N."/>
            <person name="Mendoza-Mendoza A."/>
            <person name="Pester D."/>
            <person name="Mueller O."/>
            <person name="Winterberg B."/>
            <person name="Meyer E."/>
            <person name="Ghareeb H."/>
            <person name="Wollenberg T."/>
            <person name="Muensterkoetter M."/>
            <person name="Wong P."/>
            <person name="Walter M."/>
            <person name="Stukenbrock E."/>
            <person name="Gueldener U."/>
            <person name="Kahmann R."/>
        </authorList>
    </citation>
    <scope>NUCLEOTIDE SEQUENCE [LARGE SCALE GENOMIC DNA]</scope>
    <source>
        <strain evidence="3">SRZ2</strain>
    </source>
</reference>